<evidence type="ECO:0000259" key="8">
    <source>
        <dbReference type="PROSITE" id="PS51296"/>
    </source>
</evidence>
<reference evidence="9 10" key="1">
    <citation type="submission" date="2016-10" db="EMBL/GenBank/DDBJ databases">
        <authorList>
            <person name="de Groot N.N."/>
        </authorList>
    </citation>
    <scope>NUCLEOTIDE SEQUENCE [LARGE SCALE GENOMIC DNA]</scope>
    <source>
        <strain evidence="9 10">MP1X4</strain>
    </source>
</reference>
<dbReference type="GO" id="GO:0051213">
    <property type="term" value="F:dioxygenase activity"/>
    <property type="evidence" value="ECO:0007669"/>
    <property type="project" value="UniProtKB-KW"/>
</dbReference>
<dbReference type="STRING" id="652787.SAMN05216490_4481"/>
<protein>
    <submittedName>
        <fullName evidence="9">Ferredoxin subunit of nitrite reductase or a ring-hydroxylating dioxygenase</fullName>
    </submittedName>
</protein>
<name>A0A1H2BZM4_MUCMA</name>
<evidence type="ECO:0000256" key="3">
    <source>
        <dbReference type="ARBA" id="ARBA00023004"/>
    </source>
</evidence>
<evidence type="ECO:0000256" key="4">
    <source>
        <dbReference type="ARBA" id="ARBA00023014"/>
    </source>
</evidence>
<dbReference type="InterPro" id="IPR017941">
    <property type="entry name" value="Rieske_2Fe-2S"/>
</dbReference>
<dbReference type="GO" id="GO:0016020">
    <property type="term" value="C:membrane"/>
    <property type="evidence" value="ECO:0007669"/>
    <property type="project" value="InterPro"/>
</dbReference>
<dbReference type="AlphaFoldDB" id="A0A1H2BZM4"/>
<dbReference type="Proteomes" id="UP000199679">
    <property type="component" value="Chromosome I"/>
</dbReference>
<keyword evidence="1" id="KW-0001">2Fe-2S</keyword>
<dbReference type="PROSITE" id="PS51296">
    <property type="entry name" value="RIESKE"/>
    <property type="match status" value="1"/>
</dbReference>
<keyword evidence="7" id="KW-0732">Signal</keyword>
<evidence type="ECO:0000313" key="10">
    <source>
        <dbReference type="Proteomes" id="UP000199679"/>
    </source>
</evidence>
<dbReference type="InterPro" id="IPR005805">
    <property type="entry name" value="Rieske_Fe-S_prot_C"/>
</dbReference>
<keyword evidence="5" id="KW-1015">Disulfide bond</keyword>
<evidence type="ECO:0000313" key="9">
    <source>
        <dbReference type="EMBL" id="SDT63554.1"/>
    </source>
</evidence>
<keyword evidence="9" id="KW-0223">Dioxygenase</keyword>
<keyword evidence="4" id="KW-0411">Iron-sulfur</keyword>
<dbReference type="Pfam" id="PF00355">
    <property type="entry name" value="Rieske"/>
    <property type="match status" value="1"/>
</dbReference>
<comment type="cofactor">
    <cofactor evidence="6">
        <name>[2Fe-2S] cluster</name>
        <dbReference type="ChEBI" id="CHEBI:190135"/>
    </cofactor>
</comment>
<evidence type="ECO:0000256" key="5">
    <source>
        <dbReference type="ARBA" id="ARBA00023157"/>
    </source>
</evidence>
<dbReference type="PRINTS" id="PR00162">
    <property type="entry name" value="RIESKE"/>
</dbReference>
<evidence type="ECO:0000256" key="6">
    <source>
        <dbReference type="ARBA" id="ARBA00034078"/>
    </source>
</evidence>
<gene>
    <name evidence="9" type="ORF">SAMN05216490_4481</name>
</gene>
<accession>A0A1H2BZM4</accession>
<evidence type="ECO:0000256" key="2">
    <source>
        <dbReference type="ARBA" id="ARBA00022723"/>
    </source>
</evidence>
<evidence type="ECO:0000256" key="1">
    <source>
        <dbReference type="ARBA" id="ARBA00022714"/>
    </source>
</evidence>
<feature type="signal peptide" evidence="7">
    <location>
        <begin position="1"/>
        <end position="21"/>
    </location>
</feature>
<feature type="chain" id="PRO_5009270578" evidence="7">
    <location>
        <begin position="22"/>
        <end position="143"/>
    </location>
</feature>
<keyword evidence="2" id="KW-0479">Metal-binding</keyword>
<dbReference type="InterPro" id="IPR036922">
    <property type="entry name" value="Rieske_2Fe-2S_sf"/>
</dbReference>
<evidence type="ECO:0000256" key="7">
    <source>
        <dbReference type="SAM" id="SignalP"/>
    </source>
</evidence>
<dbReference type="GO" id="GO:0051537">
    <property type="term" value="F:2 iron, 2 sulfur cluster binding"/>
    <property type="evidence" value="ECO:0007669"/>
    <property type="project" value="UniProtKB-KW"/>
</dbReference>
<proteinExistence type="predicted"/>
<feature type="domain" description="Rieske" evidence="8">
    <location>
        <begin position="58"/>
        <end position="140"/>
    </location>
</feature>
<keyword evidence="10" id="KW-1185">Reference proteome</keyword>
<dbReference type="EMBL" id="LT629740">
    <property type="protein sequence ID" value="SDT63554.1"/>
    <property type="molecule type" value="Genomic_DNA"/>
</dbReference>
<dbReference type="InterPro" id="IPR014349">
    <property type="entry name" value="Rieske_Fe-S_prot"/>
</dbReference>
<organism evidence="9 10">
    <name type="scientific">Mucilaginibacter mallensis</name>
    <dbReference type="NCBI Taxonomy" id="652787"/>
    <lineage>
        <taxon>Bacteria</taxon>
        <taxon>Pseudomonadati</taxon>
        <taxon>Bacteroidota</taxon>
        <taxon>Sphingobacteriia</taxon>
        <taxon>Sphingobacteriales</taxon>
        <taxon>Sphingobacteriaceae</taxon>
        <taxon>Mucilaginibacter</taxon>
    </lineage>
</organism>
<dbReference type="OrthoDB" id="165343at2"/>
<sequence length="143" mass="15739">MQRKTFLKTCGFACVSGTVFASILEGCAGSKMFTAAINNTDMLVPVTAFQNGQTAFKKYVVAQNSQLKYPVCIYRFSDTEYTALSMRCTHQGAELQVFGDRLECPAHGSQFSNRGQVKNGPADTNLRTFPVKVHNDQLLISLV</sequence>
<keyword evidence="9" id="KW-0560">Oxidoreductase</keyword>
<dbReference type="RefSeq" id="WP_091378413.1">
    <property type="nucleotide sequence ID" value="NZ_LT629740.1"/>
</dbReference>
<dbReference type="Gene3D" id="2.102.10.10">
    <property type="entry name" value="Rieske [2Fe-2S] iron-sulphur domain"/>
    <property type="match status" value="1"/>
</dbReference>
<dbReference type="GO" id="GO:0046872">
    <property type="term" value="F:metal ion binding"/>
    <property type="evidence" value="ECO:0007669"/>
    <property type="project" value="UniProtKB-KW"/>
</dbReference>
<dbReference type="PANTHER" id="PTHR10134">
    <property type="entry name" value="CYTOCHROME B-C1 COMPLEX SUBUNIT RIESKE, MITOCHONDRIAL"/>
    <property type="match status" value="1"/>
</dbReference>
<keyword evidence="3" id="KW-0408">Iron</keyword>
<dbReference type="SUPFAM" id="SSF50022">
    <property type="entry name" value="ISP domain"/>
    <property type="match status" value="1"/>
</dbReference>